<dbReference type="PRINTS" id="PR00114">
    <property type="entry name" value="STPHPHTASE"/>
</dbReference>
<accession>A0A1J4JBY0</accession>
<dbReference type="GO" id="GO:0005634">
    <property type="term" value="C:nucleus"/>
    <property type="evidence" value="ECO:0007669"/>
    <property type="project" value="TreeGrafter"/>
</dbReference>
<dbReference type="VEuPathDB" id="TrichDB:TRFO_10062"/>
<dbReference type="InterPro" id="IPR029052">
    <property type="entry name" value="Metallo-depent_PP-like"/>
</dbReference>
<comment type="catalytic activity">
    <reaction evidence="7 8">
        <text>O-phospho-L-threonyl-[protein] + H2O = L-threonyl-[protein] + phosphate</text>
        <dbReference type="Rhea" id="RHEA:47004"/>
        <dbReference type="Rhea" id="RHEA-COMP:11060"/>
        <dbReference type="Rhea" id="RHEA-COMP:11605"/>
        <dbReference type="ChEBI" id="CHEBI:15377"/>
        <dbReference type="ChEBI" id="CHEBI:30013"/>
        <dbReference type="ChEBI" id="CHEBI:43474"/>
        <dbReference type="ChEBI" id="CHEBI:61977"/>
        <dbReference type="EC" id="3.1.3.16"/>
    </reaction>
</comment>
<protein>
    <recommendedName>
        <fullName evidence="8">Serine/threonine-protein phosphatase</fullName>
        <ecNumber evidence="8">3.1.3.16</ecNumber>
    </recommendedName>
</protein>
<name>A0A1J4JBY0_9EUKA</name>
<evidence type="ECO:0000256" key="5">
    <source>
        <dbReference type="ARBA" id="ARBA00023211"/>
    </source>
</evidence>
<comment type="cofactor">
    <cofactor evidence="1">
        <name>Mn(2+)</name>
        <dbReference type="ChEBI" id="CHEBI:29035"/>
    </cofactor>
</comment>
<dbReference type="GO" id="GO:0046872">
    <property type="term" value="F:metal ion binding"/>
    <property type="evidence" value="ECO:0007669"/>
    <property type="project" value="UniProtKB-KW"/>
</dbReference>
<dbReference type="InterPro" id="IPR006186">
    <property type="entry name" value="Ser/Thr-sp_prot-phosphatase"/>
</dbReference>
<evidence type="ECO:0000256" key="7">
    <source>
        <dbReference type="ARBA" id="ARBA00048336"/>
    </source>
</evidence>
<keyword evidence="2" id="KW-0479">Metal-binding</keyword>
<evidence type="ECO:0000256" key="1">
    <source>
        <dbReference type="ARBA" id="ARBA00001936"/>
    </source>
</evidence>
<dbReference type="OrthoDB" id="10267127at2759"/>
<evidence type="ECO:0000313" key="10">
    <source>
        <dbReference type="EMBL" id="OHS96161.1"/>
    </source>
</evidence>
<proteinExistence type="inferred from homology"/>
<keyword evidence="3 8" id="KW-0378">Hydrolase</keyword>
<keyword evidence="5" id="KW-0464">Manganese</keyword>
<dbReference type="GeneID" id="94829925"/>
<dbReference type="PANTHER" id="PTHR11668:SF300">
    <property type="entry name" value="SERINE_THREONINE-PROTEIN PHOSPHATASE"/>
    <property type="match status" value="1"/>
</dbReference>
<evidence type="ECO:0000256" key="2">
    <source>
        <dbReference type="ARBA" id="ARBA00022723"/>
    </source>
</evidence>
<feature type="domain" description="Serine/threonine specific protein phosphatases" evidence="9">
    <location>
        <begin position="134"/>
        <end position="139"/>
    </location>
</feature>
<dbReference type="InterPro" id="IPR050341">
    <property type="entry name" value="PP1_catalytic_subunit"/>
</dbReference>
<dbReference type="SUPFAM" id="SSF56300">
    <property type="entry name" value="Metallo-dependent phosphatases"/>
    <property type="match status" value="1"/>
</dbReference>
<dbReference type="GO" id="GO:0005737">
    <property type="term" value="C:cytoplasm"/>
    <property type="evidence" value="ECO:0007669"/>
    <property type="project" value="TreeGrafter"/>
</dbReference>
<dbReference type="Proteomes" id="UP000179807">
    <property type="component" value="Unassembled WGS sequence"/>
</dbReference>
<dbReference type="Pfam" id="PF00149">
    <property type="entry name" value="Metallophos"/>
    <property type="match status" value="1"/>
</dbReference>
<dbReference type="PANTHER" id="PTHR11668">
    <property type="entry name" value="SERINE/THREONINE PROTEIN PHOSPHATASE"/>
    <property type="match status" value="1"/>
</dbReference>
<dbReference type="Gene3D" id="3.60.21.10">
    <property type="match status" value="1"/>
</dbReference>
<keyword evidence="11" id="KW-1185">Reference proteome</keyword>
<sequence length="422" mass="47225">MSSFLSDEDAKNFHTILNFYQKIISNPQQYLDSKKVLFSVPVIPIKILNSLLNQALKVFSAEPVLLRLSSPIVVVGDLYGHIIDLFRIFNRLKTPPSTTYLFLGDLVDRGEFSAETICLLLLFKVLYPDKIYIIRGNHEFSELWANNGFGTELQRLYESIPLNALFSKVFAMIPFAALIDANVFCVHGGIGPNVTDLKSIETIERPVFKFAPALVPELVWSDPNDMSCAFMPSRRGYGHVYGKSAVEAFLSENNLKVIIRAHQCILGGVEPCFDGKVVTVFSASNYCDETGNKSGVLQIFPNGSMEPVFFQPNKNYILRINTVFLQSTSPDEFILENIRKEQPLNMNGSPPLRRKSLMPKTCSFPSVPISTHKSPRVLSRGSRQSLAPNCVIKKPKPSSASIMNQLENPKSFPVKMTVIDHL</sequence>
<dbReference type="GO" id="GO:0004722">
    <property type="term" value="F:protein serine/threonine phosphatase activity"/>
    <property type="evidence" value="ECO:0007669"/>
    <property type="project" value="UniProtKB-EC"/>
</dbReference>
<dbReference type="EC" id="3.1.3.16" evidence="8"/>
<dbReference type="RefSeq" id="XP_068349298.1">
    <property type="nucleotide sequence ID" value="XM_068495221.1"/>
</dbReference>
<evidence type="ECO:0000259" key="9">
    <source>
        <dbReference type="PROSITE" id="PS00125"/>
    </source>
</evidence>
<comment type="caution">
    <text evidence="10">The sequence shown here is derived from an EMBL/GenBank/DDBJ whole genome shotgun (WGS) entry which is preliminary data.</text>
</comment>
<dbReference type="SMART" id="SM00156">
    <property type="entry name" value="PP2Ac"/>
    <property type="match status" value="1"/>
</dbReference>
<dbReference type="InterPro" id="IPR004843">
    <property type="entry name" value="Calcineurin-like_PHP"/>
</dbReference>
<dbReference type="EMBL" id="MLAK01001193">
    <property type="protein sequence ID" value="OHS96161.1"/>
    <property type="molecule type" value="Genomic_DNA"/>
</dbReference>
<evidence type="ECO:0000256" key="6">
    <source>
        <dbReference type="ARBA" id="ARBA00047761"/>
    </source>
</evidence>
<dbReference type="AlphaFoldDB" id="A0A1J4JBY0"/>
<comment type="catalytic activity">
    <reaction evidence="6">
        <text>O-phospho-L-seryl-[protein] + H2O = L-seryl-[protein] + phosphate</text>
        <dbReference type="Rhea" id="RHEA:20629"/>
        <dbReference type="Rhea" id="RHEA-COMP:9863"/>
        <dbReference type="Rhea" id="RHEA-COMP:11604"/>
        <dbReference type="ChEBI" id="CHEBI:15377"/>
        <dbReference type="ChEBI" id="CHEBI:29999"/>
        <dbReference type="ChEBI" id="CHEBI:43474"/>
        <dbReference type="ChEBI" id="CHEBI:83421"/>
        <dbReference type="EC" id="3.1.3.16"/>
    </reaction>
</comment>
<evidence type="ECO:0000256" key="8">
    <source>
        <dbReference type="RuleBase" id="RU004273"/>
    </source>
</evidence>
<comment type="similarity">
    <text evidence="8">Belongs to the PPP phosphatase family.</text>
</comment>
<gene>
    <name evidence="10" type="ORF">TRFO_10062</name>
</gene>
<dbReference type="PROSITE" id="PS00125">
    <property type="entry name" value="SER_THR_PHOSPHATASE"/>
    <property type="match status" value="1"/>
</dbReference>
<reference evidence="10" key="1">
    <citation type="submission" date="2016-10" db="EMBL/GenBank/DDBJ databases">
        <authorList>
            <person name="Benchimol M."/>
            <person name="Almeida L.G."/>
            <person name="Vasconcelos A.T."/>
            <person name="Perreira-Neves A."/>
            <person name="Rosa I.A."/>
            <person name="Tasca T."/>
            <person name="Bogo M.R."/>
            <person name="de Souza W."/>
        </authorList>
    </citation>
    <scope>NUCLEOTIDE SEQUENCE [LARGE SCALE GENOMIC DNA]</scope>
    <source>
        <strain evidence="10">K</strain>
    </source>
</reference>
<organism evidence="10 11">
    <name type="scientific">Tritrichomonas foetus</name>
    <dbReference type="NCBI Taxonomy" id="1144522"/>
    <lineage>
        <taxon>Eukaryota</taxon>
        <taxon>Metamonada</taxon>
        <taxon>Parabasalia</taxon>
        <taxon>Tritrichomonadida</taxon>
        <taxon>Tritrichomonadidae</taxon>
        <taxon>Tritrichomonas</taxon>
    </lineage>
</organism>
<keyword evidence="4" id="KW-0904">Protein phosphatase</keyword>
<evidence type="ECO:0000256" key="4">
    <source>
        <dbReference type="ARBA" id="ARBA00022912"/>
    </source>
</evidence>
<evidence type="ECO:0000313" key="11">
    <source>
        <dbReference type="Proteomes" id="UP000179807"/>
    </source>
</evidence>
<evidence type="ECO:0000256" key="3">
    <source>
        <dbReference type="ARBA" id="ARBA00022801"/>
    </source>
</evidence>